<feature type="domain" description="CMP/dCMP-type deaminase" evidence="3">
    <location>
        <begin position="157"/>
        <end position="284"/>
    </location>
</feature>
<dbReference type="PANTHER" id="PTHR11079:SF156">
    <property type="entry name" value="INACTIVE TRNA-SPECIFIC ADENOSINE DEAMINASE-LIKE PROTEIN 3-RELATED"/>
    <property type="match status" value="1"/>
</dbReference>
<comment type="similarity">
    <text evidence="2">Belongs to the cytidine and deoxycytidylate deaminase family. ADAT3 subfamily.</text>
</comment>
<dbReference type="GeneID" id="30177959"/>
<dbReference type="InterPro" id="IPR002125">
    <property type="entry name" value="CMP_dCMP_dom"/>
</dbReference>
<dbReference type="CDD" id="cd01285">
    <property type="entry name" value="nucleoside_deaminase"/>
    <property type="match status" value="1"/>
</dbReference>
<evidence type="ECO:0000313" key="5">
    <source>
        <dbReference type="Proteomes" id="UP000094455"/>
    </source>
</evidence>
<dbReference type="GO" id="GO:0002100">
    <property type="term" value="P:tRNA wobble adenosine to inosine editing"/>
    <property type="evidence" value="ECO:0007669"/>
    <property type="project" value="EnsemblFungi"/>
</dbReference>
<dbReference type="GO" id="GO:0052718">
    <property type="term" value="C:tRNA-specific adenosine-34 deaminase complex"/>
    <property type="evidence" value="ECO:0007669"/>
    <property type="project" value="EnsemblFungi"/>
</dbReference>
<keyword evidence="5" id="KW-1185">Reference proteome</keyword>
<dbReference type="OrthoDB" id="3180714at2759"/>
<dbReference type="PROSITE" id="PS51747">
    <property type="entry name" value="CYT_DCMP_DEAMINASES_2"/>
    <property type="match status" value="1"/>
</dbReference>
<dbReference type="Proteomes" id="UP000094455">
    <property type="component" value="Unassembled WGS sequence"/>
</dbReference>
<dbReference type="GO" id="GO:0005634">
    <property type="term" value="C:nucleus"/>
    <property type="evidence" value="ECO:0007669"/>
    <property type="project" value="TreeGrafter"/>
</dbReference>
<dbReference type="AlphaFoldDB" id="A0A1E3NKX4"/>
<dbReference type="RefSeq" id="XP_019017883.1">
    <property type="nucleotide sequence ID" value="XM_019161272.1"/>
</dbReference>
<dbReference type="GO" id="GO:0005777">
    <property type="term" value="C:peroxisome"/>
    <property type="evidence" value="ECO:0007669"/>
    <property type="project" value="EnsemblFungi"/>
</dbReference>
<dbReference type="PANTHER" id="PTHR11079">
    <property type="entry name" value="CYTOSINE DEAMINASE FAMILY MEMBER"/>
    <property type="match status" value="1"/>
</dbReference>
<keyword evidence="1" id="KW-0819">tRNA processing</keyword>
<sequence>MTLQIDYKNEVLYGLLQRMAPSVGGISPILQEYWVCSIDPKNSPKLLGLIKSQFQHTVDGLQHLKRIHKENDGKGNLVLKVLLCPVQSKEFSITKEALLSMLIGATHQDNIRLEVKSIPMNKPLDKETNIKWSKEYWPLLWKGNPVVQDLNEIYKGLDINKISKYMKRIAELSKQQKTKCPVVSIFVDPSKDVIKSIRIDERCASDPIKHTVMDGIAEIADLELARRQERKVEDPKANNYLCFKYHVYTSHEPCTMCSMGLVHSRISQLVYLKPSLKTGGIGKNSGKREMIHLSCVLNWKFEAFQYLDEQLANEVEDIDPSIYV</sequence>
<evidence type="ECO:0000256" key="2">
    <source>
        <dbReference type="ARBA" id="ARBA00038160"/>
    </source>
</evidence>
<accession>A0A1E3NKX4</accession>
<name>A0A1E3NKX4_9ASCO</name>
<proteinExistence type="inferred from homology"/>
<dbReference type="Gene3D" id="3.40.140.10">
    <property type="entry name" value="Cytidine Deaminase, domain 2"/>
    <property type="match status" value="1"/>
</dbReference>
<organism evidence="4 5">
    <name type="scientific">Pichia membranifaciens NRRL Y-2026</name>
    <dbReference type="NCBI Taxonomy" id="763406"/>
    <lineage>
        <taxon>Eukaryota</taxon>
        <taxon>Fungi</taxon>
        <taxon>Dikarya</taxon>
        <taxon>Ascomycota</taxon>
        <taxon>Saccharomycotina</taxon>
        <taxon>Pichiomycetes</taxon>
        <taxon>Pichiales</taxon>
        <taxon>Pichiaceae</taxon>
        <taxon>Pichia</taxon>
    </lineage>
</organism>
<reference evidence="4 5" key="1">
    <citation type="journal article" date="2016" name="Proc. Natl. Acad. Sci. U.S.A.">
        <title>Comparative genomics of biotechnologically important yeasts.</title>
        <authorList>
            <person name="Riley R."/>
            <person name="Haridas S."/>
            <person name="Wolfe K.H."/>
            <person name="Lopes M.R."/>
            <person name="Hittinger C.T."/>
            <person name="Goeker M."/>
            <person name="Salamov A.A."/>
            <person name="Wisecaver J.H."/>
            <person name="Long T.M."/>
            <person name="Calvey C.H."/>
            <person name="Aerts A.L."/>
            <person name="Barry K.W."/>
            <person name="Choi C."/>
            <person name="Clum A."/>
            <person name="Coughlan A.Y."/>
            <person name="Deshpande S."/>
            <person name="Douglass A.P."/>
            <person name="Hanson S.J."/>
            <person name="Klenk H.-P."/>
            <person name="LaButti K.M."/>
            <person name="Lapidus A."/>
            <person name="Lindquist E.A."/>
            <person name="Lipzen A.M."/>
            <person name="Meier-Kolthoff J.P."/>
            <person name="Ohm R.A."/>
            <person name="Otillar R.P."/>
            <person name="Pangilinan J.L."/>
            <person name="Peng Y."/>
            <person name="Rokas A."/>
            <person name="Rosa C.A."/>
            <person name="Scheuner C."/>
            <person name="Sibirny A.A."/>
            <person name="Slot J.C."/>
            <person name="Stielow J.B."/>
            <person name="Sun H."/>
            <person name="Kurtzman C.P."/>
            <person name="Blackwell M."/>
            <person name="Grigoriev I.V."/>
            <person name="Jeffries T.W."/>
        </authorList>
    </citation>
    <scope>NUCLEOTIDE SEQUENCE [LARGE SCALE GENOMIC DNA]</scope>
    <source>
        <strain evidence="4 5">NRRL Y-2026</strain>
    </source>
</reference>
<dbReference type="EMBL" id="KV454003">
    <property type="protein sequence ID" value="ODQ46770.1"/>
    <property type="molecule type" value="Genomic_DNA"/>
</dbReference>
<dbReference type="GO" id="GO:0052717">
    <property type="term" value="F:tRNA-specific adenosine-34 deaminase activity"/>
    <property type="evidence" value="ECO:0007669"/>
    <property type="project" value="TreeGrafter"/>
</dbReference>
<dbReference type="SUPFAM" id="SSF53927">
    <property type="entry name" value="Cytidine deaminase-like"/>
    <property type="match status" value="1"/>
</dbReference>
<evidence type="ECO:0000259" key="3">
    <source>
        <dbReference type="PROSITE" id="PS51747"/>
    </source>
</evidence>
<evidence type="ECO:0000313" key="4">
    <source>
        <dbReference type="EMBL" id="ODQ46770.1"/>
    </source>
</evidence>
<dbReference type="Pfam" id="PF00383">
    <property type="entry name" value="dCMP_cyt_deam_1"/>
    <property type="match status" value="1"/>
</dbReference>
<evidence type="ECO:0000256" key="1">
    <source>
        <dbReference type="ARBA" id="ARBA00022694"/>
    </source>
</evidence>
<gene>
    <name evidence="4" type="ORF">PICMEDRAFT_16596</name>
</gene>
<dbReference type="InterPro" id="IPR016193">
    <property type="entry name" value="Cytidine_deaminase-like"/>
</dbReference>
<protein>
    <recommendedName>
        <fullName evidence="3">CMP/dCMP-type deaminase domain-containing protein</fullName>
    </recommendedName>
</protein>
<dbReference type="STRING" id="763406.A0A1E3NKX4"/>